<dbReference type="RefSeq" id="XP_044558815.1">
    <property type="nucleotide sequence ID" value="XM_044710377.1"/>
</dbReference>
<evidence type="ECO:0000256" key="8">
    <source>
        <dbReference type="ARBA" id="ARBA00029440"/>
    </source>
</evidence>
<dbReference type="EMBL" id="VFQX01000053">
    <property type="protein sequence ID" value="KAF0974102.1"/>
    <property type="molecule type" value="Genomic_DNA"/>
</dbReference>
<keyword evidence="16" id="KW-1185">Reference proteome</keyword>
<feature type="active site" description="For GATase activity" evidence="11">
    <location>
        <position position="2"/>
    </location>
</feature>
<dbReference type="EC" id="6.3.5.4" evidence="1"/>
<proteinExistence type="predicted"/>
<dbReference type="InterPro" id="IPR017932">
    <property type="entry name" value="GATase_2_dom"/>
</dbReference>
<dbReference type="Pfam" id="PF00733">
    <property type="entry name" value="Asn_synthase"/>
    <property type="match status" value="1"/>
</dbReference>
<dbReference type="Gene3D" id="3.40.50.620">
    <property type="entry name" value="HUPs"/>
    <property type="match status" value="1"/>
</dbReference>
<feature type="domain" description="Glutamine amidotransferase type-2" evidence="14">
    <location>
        <begin position="2"/>
        <end position="229"/>
    </location>
</feature>
<keyword evidence="2" id="KW-0436">Ligase</keyword>
<comment type="caution">
    <text evidence="15">The sequence shown here is derived from an EMBL/GenBank/DDBJ whole genome shotgun (WGS) entry which is preliminary data.</text>
</comment>
<keyword evidence="6 11" id="KW-0061">Asparagine biosynthesis</keyword>
<reference evidence="15 16" key="1">
    <citation type="journal article" date="2019" name="Sci. Rep.">
        <title>Nanopore sequencing improves the draft genome of the human pathogenic amoeba Naegleria fowleri.</title>
        <authorList>
            <person name="Liechti N."/>
            <person name="Schurch N."/>
            <person name="Bruggmann R."/>
            <person name="Wittwer M."/>
        </authorList>
    </citation>
    <scope>NUCLEOTIDE SEQUENCE [LARGE SCALE GENOMIC DNA]</scope>
    <source>
        <strain evidence="15 16">ATCC 30894</strain>
    </source>
</reference>
<evidence type="ECO:0000256" key="7">
    <source>
        <dbReference type="ARBA" id="ARBA00022962"/>
    </source>
</evidence>
<dbReference type="FunFam" id="3.40.50.620:FF:000263">
    <property type="entry name" value="Asparagine synthetase"/>
    <property type="match status" value="1"/>
</dbReference>
<dbReference type="PANTHER" id="PTHR11772">
    <property type="entry name" value="ASPARAGINE SYNTHETASE"/>
    <property type="match status" value="1"/>
</dbReference>
<dbReference type="AlphaFoldDB" id="A0A6A5BH15"/>
<dbReference type="OMA" id="GIVCAFD"/>
<dbReference type="VEuPathDB" id="AmoebaDB:FDP41_006712"/>
<dbReference type="GeneID" id="68113930"/>
<evidence type="ECO:0000313" key="15">
    <source>
        <dbReference type="EMBL" id="KAF0974102.1"/>
    </source>
</evidence>
<dbReference type="VEuPathDB" id="AmoebaDB:NfTy_074760"/>
<evidence type="ECO:0000256" key="11">
    <source>
        <dbReference type="PIRSR" id="PIRSR001589-1"/>
    </source>
</evidence>
<evidence type="ECO:0000256" key="5">
    <source>
        <dbReference type="ARBA" id="ARBA00022840"/>
    </source>
</evidence>
<evidence type="ECO:0000256" key="13">
    <source>
        <dbReference type="PIRSR" id="PIRSR001589-3"/>
    </source>
</evidence>
<dbReference type="InterPro" id="IPR050795">
    <property type="entry name" value="Asn_Synthetase"/>
</dbReference>
<comment type="pathway">
    <text evidence="8">Amino-acid biosynthesis.</text>
</comment>
<sequence length="592" mass="67528">MCGITFVLRYLTSAASQQESRELALEQVRAYSKLLAHRGPIESDIRVWPLESSSSPYSFACMAHERLSIIDLTTGKQPILSQDELCAVIHNGEIYNHDAIDEELKKEGYVYRTHSDSECILHLYEQAKKKRLESGVDVDPLTIINMKDAVEFVSKLDGYFATVVYDTTTQTLVAARDRIGIKPLYMGKKKNEGAMDSIWFASEMKVLSAAGCYEIESFLPGMVYVQHASQPVGTMQQYYNPIWFDSTVYKQPEETDLMKIRQGFEAAVQKRMMSDVELGVFLSGGLDSSLVAALVKKFTTQERLHSFSIGIGANESSDLVAARKVAAHLGTVHHEHVFSIEEGIAALEKVIYHLESYDVTTVRATTPMFLLSQLASQYIRVILSGEGSDEMFGGYVYFRDAKDSQQLQTELVTKVRNLHLADVMRCDRATMAHGLEARVPFLDKDFLDIVMMIHPDHKLHSYHGQDGEEHNMEKFLLRKAFDGLNLIPDEILWRTKVQFGDGVGHGWIDSLKEFCDRQVSDEKFSKASERFPYNTPISKEAYYYRSIFEKHFPQEICAKTVKKWLPWSKFETDPSARWQRAYVVEQCKWLQQ</sequence>
<feature type="binding site" evidence="12">
    <location>
        <position position="309"/>
    </location>
    <ligand>
        <name>ATP</name>
        <dbReference type="ChEBI" id="CHEBI:30616"/>
    </ligand>
</feature>
<dbReference type="PIRSF" id="PIRSF001589">
    <property type="entry name" value="Asn_synthetase_glu-h"/>
    <property type="match status" value="1"/>
</dbReference>
<keyword evidence="3 11" id="KW-0028">Amino-acid biosynthesis</keyword>
<dbReference type="PANTHER" id="PTHR11772:SF2">
    <property type="entry name" value="ASPARAGINE SYNTHETASE [GLUTAMINE-HYDROLYZING]"/>
    <property type="match status" value="1"/>
</dbReference>
<dbReference type="CDD" id="cd01991">
    <property type="entry name" value="Asn_synthase_B_C"/>
    <property type="match status" value="1"/>
</dbReference>
<evidence type="ECO:0000256" key="6">
    <source>
        <dbReference type="ARBA" id="ARBA00022888"/>
    </source>
</evidence>
<evidence type="ECO:0000256" key="2">
    <source>
        <dbReference type="ARBA" id="ARBA00022598"/>
    </source>
</evidence>
<dbReference type="CDD" id="cd00712">
    <property type="entry name" value="AsnB"/>
    <property type="match status" value="1"/>
</dbReference>
<dbReference type="NCBIfam" id="TIGR01536">
    <property type="entry name" value="asn_synth_AEB"/>
    <property type="match status" value="1"/>
</dbReference>
<dbReference type="PROSITE" id="PS51278">
    <property type="entry name" value="GATASE_TYPE_2"/>
    <property type="match status" value="1"/>
</dbReference>
<feature type="binding site" evidence="12">
    <location>
        <begin position="384"/>
        <end position="385"/>
    </location>
    <ligand>
        <name>ATP</name>
        <dbReference type="ChEBI" id="CHEBI:30616"/>
    </ligand>
</feature>
<dbReference type="NCBIfam" id="NF006949">
    <property type="entry name" value="PRK09431.1"/>
    <property type="match status" value="1"/>
</dbReference>
<accession>A0A6A5BH15</accession>
<feature type="site" description="Important for beta-aspartyl-AMP intermediate formation" evidence="13">
    <location>
        <position position="386"/>
    </location>
</feature>
<evidence type="ECO:0000259" key="14">
    <source>
        <dbReference type="PROSITE" id="PS51278"/>
    </source>
</evidence>
<dbReference type="VEuPathDB" id="AmoebaDB:NF0064560"/>
<organism evidence="15 16">
    <name type="scientific">Naegleria fowleri</name>
    <name type="common">Brain eating amoeba</name>
    <dbReference type="NCBI Taxonomy" id="5763"/>
    <lineage>
        <taxon>Eukaryota</taxon>
        <taxon>Discoba</taxon>
        <taxon>Heterolobosea</taxon>
        <taxon>Tetramitia</taxon>
        <taxon>Eutetramitia</taxon>
        <taxon>Vahlkampfiidae</taxon>
        <taxon>Naegleria</taxon>
    </lineage>
</organism>
<dbReference type="InterPro" id="IPR033738">
    <property type="entry name" value="AsnB_N"/>
</dbReference>
<name>A0A6A5BH15_NAEFO</name>
<feature type="binding site" evidence="12">
    <location>
        <position position="116"/>
    </location>
    <ligand>
        <name>L-glutamine</name>
        <dbReference type="ChEBI" id="CHEBI:58359"/>
    </ligand>
</feature>
<dbReference type="GO" id="GO:0006529">
    <property type="term" value="P:asparagine biosynthetic process"/>
    <property type="evidence" value="ECO:0007669"/>
    <property type="project" value="UniProtKB-KW"/>
</dbReference>
<dbReference type="GO" id="GO:0004066">
    <property type="term" value="F:asparagine synthase (glutamine-hydrolyzing) activity"/>
    <property type="evidence" value="ECO:0007669"/>
    <property type="project" value="UniProtKB-EC"/>
</dbReference>
<dbReference type="InterPro" id="IPR014729">
    <property type="entry name" value="Rossmann-like_a/b/a_fold"/>
</dbReference>
<dbReference type="SUPFAM" id="SSF56235">
    <property type="entry name" value="N-terminal nucleophile aminohydrolases (Ntn hydrolases)"/>
    <property type="match status" value="1"/>
</dbReference>
<evidence type="ECO:0000256" key="3">
    <source>
        <dbReference type="ARBA" id="ARBA00022605"/>
    </source>
</evidence>
<dbReference type="Pfam" id="PF13537">
    <property type="entry name" value="GATase_7"/>
    <property type="match status" value="1"/>
</dbReference>
<evidence type="ECO:0000256" key="1">
    <source>
        <dbReference type="ARBA" id="ARBA00012737"/>
    </source>
</evidence>
<keyword evidence="7 11" id="KW-0315">Glutamine amidotransferase</keyword>
<dbReference type="GO" id="GO:0005829">
    <property type="term" value="C:cytosol"/>
    <property type="evidence" value="ECO:0007669"/>
    <property type="project" value="TreeGrafter"/>
</dbReference>
<protein>
    <recommendedName>
        <fullName evidence="1">asparagine synthase (glutamine-hydrolyzing)</fullName>
        <ecNumber evidence="1">6.3.5.4</ecNumber>
    </recommendedName>
</protein>
<dbReference type="GO" id="GO:0005524">
    <property type="term" value="F:ATP binding"/>
    <property type="evidence" value="ECO:0007669"/>
    <property type="project" value="UniProtKB-KW"/>
</dbReference>
<evidence type="ECO:0000256" key="12">
    <source>
        <dbReference type="PIRSR" id="PIRSR001589-2"/>
    </source>
</evidence>
<keyword evidence="5 10" id="KW-0067">ATP-binding</keyword>
<keyword evidence="4 10" id="KW-0547">Nucleotide-binding</keyword>
<evidence type="ECO:0000256" key="9">
    <source>
        <dbReference type="ARBA" id="ARBA00048741"/>
    </source>
</evidence>
<gene>
    <name evidence="15" type="ORF">FDP41_006712</name>
</gene>
<dbReference type="Gene3D" id="3.60.20.10">
    <property type="entry name" value="Glutamine Phosphoribosylpyrophosphate, subunit 1, domain 1"/>
    <property type="match status" value="1"/>
</dbReference>
<evidence type="ECO:0000313" key="16">
    <source>
        <dbReference type="Proteomes" id="UP000444721"/>
    </source>
</evidence>
<dbReference type="InterPro" id="IPR001962">
    <property type="entry name" value="Asn_synthase"/>
</dbReference>
<evidence type="ECO:0000256" key="10">
    <source>
        <dbReference type="PIRNR" id="PIRNR001589"/>
    </source>
</evidence>
<evidence type="ECO:0000256" key="4">
    <source>
        <dbReference type="ARBA" id="ARBA00022741"/>
    </source>
</evidence>
<dbReference type="InterPro" id="IPR029055">
    <property type="entry name" value="Ntn_hydrolases_N"/>
</dbReference>
<dbReference type="OrthoDB" id="409189at2759"/>
<comment type="catalytic activity">
    <reaction evidence="9">
        <text>L-aspartate + L-glutamine + ATP + H2O = L-asparagine + L-glutamate + AMP + diphosphate + H(+)</text>
        <dbReference type="Rhea" id="RHEA:12228"/>
        <dbReference type="ChEBI" id="CHEBI:15377"/>
        <dbReference type="ChEBI" id="CHEBI:15378"/>
        <dbReference type="ChEBI" id="CHEBI:29985"/>
        <dbReference type="ChEBI" id="CHEBI:29991"/>
        <dbReference type="ChEBI" id="CHEBI:30616"/>
        <dbReference type="ChEBI" id="CHEBI:33019"/>
        <dbReference type="ChEBI" id="CHEBI:58048"/>
        <dbReference type="ChEBI" id="CHEBI:58359"/>
        <dbReference type="ChEBI" id="CHEBI:456215"/>
        <dbReference type="EC" id="6.3.5.4"/>
    </reaction>
</comment>
<dbReference type="InterPro" id="IPR006426">
    <property type="entry name" value="Asn_synth_AEB"/>
</dbReference>
<dbReference type="Proteomes" id="UP000444721">
    <property type="component" value="Unassembled WGS sequence"/>
</dbReference>
<dbReference type="SUPFAM" id="SSF52402">
    <property type="entry name" value="Adenine nucleotide alpha hydrolases-like"/>
    <property type="match status" value="1"/>
</dbReference>